<gene>
    <name evidence="8" type="ORF">Cni_G02671</name>
</gene>
<keyword evidence="9" id="KW-1185">Reference proteome</keyword>
<evidence type="ECO:0000256" key="6">
    <source>
        <dbReference type="SAM" id="MobiDB-lite"/>
    </source>
</evidence>
<dbReference type="PROSITE" id="PS51032">
    <property type="entry name" value="AP2_ERF"/>
    <property type="match status" value="1"/>
</dbReference>
<dbReference type="GO" id="GO:0003700">
    <property type="term" value="F:DNA-binding transcription factor activity"/>
    <property type="evidence" value="ECO:0007669"/>
    <property type="project" value="InterPro"/>
</dbReference>
<dbReference type="InterPro" id="IPR016177">
    <property type="entry name" value="DNA-bd_dom_sf"/>
</dbReference>
<dbReference type="Gene3D" id="3.30.730.10">
    <property type="entry name" value="AP2/ERF domain"/>
    <property type="match status" value="1"/>
</dbReference>
<keyword evidence="3" id="KW-0238">DNA-binding</keyword>
<evidence type="ECO:0000313" key="9">
    <source>
        <dbReference type="Proteomes" id="UP001327560"/>
    </source>
</evidence>
<name>A0AAQ3Q2D9_9LILI</name>
<feature type="region of interest" description="Disordered" evidence="6">
    <location>
        <begin position="43"/>
        <end position="63"/>
    </location>
</feature>
<dbReference type="InterPro" id="IPR036955">
    <property type="entry name" value="AP2/ERF_dom_sf"/>
</dbReference>
<dbReference type="GO" id="GO:0003677">
    <property type="term" value="F:DNA binding"/>
    <property type="evidence" value="ECO:0007669"/>
    <property type="project" value="UniProtKB-KW"/>
</dbReference>
<comment type="subcellular location">
    <subcellularLocation>
        <location evidence="1">Nucleus</location>
    </subcellularLocation>
</comment>
<accession>A0AAQ3Q2D9</accession>
<dbReference type="AlphaFoldDB" id="A0AAQ3Q2D9"/>
<evidence type="ECO:0000256" key="1">
    <source>
        <dbReference type="ARBA" id="ARBA00004123"/>
    </source>
</evidence>
<reference evidence="8 9" key="1">
    <citation type="submission" date="2023-10" db="EMBL/GenBank/DDBJ databases">
        <title>Chromosome-scale genome assembly provides insights into flower coloration mechanisms of Canna indica.</title>
        <authorList>
            <person name="Li C."/>
        </authorList>
    </citation>
    <scope>NUCLEOTIDE SEQUENCE [LARGE SCALE GENOMIC DNA]</scope>
    <source>
        <tissue evidence="8">Flower</tissue>
    </source>
</reference>
<evidence type="ECO:0000256" key="2">
    <source>
        <dbReference type="ARBA" id="ARBA00023015"/>
    </source>
</evidence>
<keyword evidence="2" id="KW-0805">Transcription regulation</keyword>
<dbReference type="PANTHER" id="PTHR31190:SF374">
    <property type="entry name" value="AP2_ERF DOMAIN-CONTAINING PROTEIN"/>
    <property type="match status" value="1"/>
</dbReference>
<protein>
    <submittedName>
        <fullName evidence="8">Ethylene-responsive transcription factor</fullName>
    </submittedName>
</protein>
<dbReference type="SMART" id="SM00380">
    <property type="entry name" value="AP2"/>
    <property type="match status" value="1"/>
</dbReference>
<dbReference type="InterPro" id="IPR044808">
    <property type="entry name" value="ERF_plant"/>
</dbReference>
<organism evidence="8 9">
    <name type="scientific">Canna indica</name>
    <name type="common">Indian-shot</name>
    <dbReference type="NCBI Taxonomy" id="4628"/>
    <lineage>
        <taxon>Eukaryota</taxon>
        <taxon>Viridiplantae</taxon>
        <taxon>Streptophyta</taxon>
        <taxon>Embryophyta</taxon>
        <taxon>Tracheophyta</taxon>
        <taxon>Spermatophyta</taxon>
        <taxon>Magnoliopsida</taxon>
        <taxon>Liliopsida</taxon>
        <taxon>Zingiberales</taxon>
        <taxon>Cannaceae</taxon>
        <taxon>Canna</taxon>
    </lineage>
</organism>
<sequence>MEAFLQPQGSPDCASIEMIRTHLLGDELTAMDASFAVTPDATESTFYHPSTLGGGGSSSSISSSTVASAVVPAGITTPPAAPQRGMNYRGVRRRPWGKYAAEIRDPGRNGAREEAEAAAKSASRKEPPPPPSATLTPMSANKRKKVVAATVSSGAVPS</sequence>
<evidence type="ECO:0000256" key="5">
    <source>
        <dbReference type="ARBA" id="ARBA00023242"/>
    </source>
</evidence>
<feature type="compositionally biased region" description="Basic and acidic residues" evidence="6">
    <location>
        <begin position="101"/>
        <end position="127"/>
    </location>
</feature>
<evidence type="ECO:0000256" key="4">
    <source>
        <dbReference type="ARBA" id="ARBA00023163"/>
    </source>
</evidence>
<dbReference type="EMBL" id="CP136890">
    <property type="protein sequence ID" value="WOK93970.1"/>
    <property type="molecule type" value="Genomic_DNA"/>
</dbReference>
<dbReference type="GO" id="GO:0005634">
    <property type="term" value="C:nucleus"/>
    <property type="evidence" value="ECO:0007669"/>
    <property type="project" value="UniProtKB-SubCell"/>
</dbReference>
<feature type="domain" description="AP2/ERF" evidence="7">
    <location>
        <begin position="87"/>
        <end position="112"/>
    </location>
</feature>
<keyword evidence="4" id="KW-0804">Transcription</keyword>
<keyword evidence="5" id="KW-0539">Nucleus</keyword>
<dbReference type="Proteomes" id="UP001327560">
    <property type="component" value="Chromosome 1"/>
</dbReference>
<dbReference type="PANTHER" id="PTHR31190">
    <property type="entry name" value="DNA-BINDING DOMAIN"/>
    <property type="match status" value="1"/>
</dbReference>
<proteinExistence type="predicted"/>
<dbReference type="InterPro" id="IPR001471">
    <property type="entry name" value="AP2/ERF_dom"/>
</dbReference>
<feature type="region of interest" description="Disordered" evidence="6">
    <location>
        <begin position="99"/>
        <end position="158"/>
    </location>
</feature>
<evidence type="ECO:0000313" key="8">
    <source>
        <dbReference type="EMBL" id="WOK93970.1"/>
    </source>
</evidence>
<evidence type="ECO:0000259" key="7">
    <source>
        <dbReference type="PROSITE" id="PS51032"/>
    </source>
</evidence>
<evidence type="ECO:0000256" key="3">
    <source>
        <dbReference type="ARBA" id="ARBA00023125"/>
    </source>
</evidence>
<dbReference type="SUPFAM" id="SSF54171">
    <property type="entry name" value="DNA-binding domain"/>
    <property type="match status" value="1"/>
</dbReference>
<dbReference type="GO" id="GO:0009873">
    <property type="term" value="P:ethylene-activated signaling pathway"/>
    <property type="evidence" value="ECO:0007669"/>
    <property type="project" value="InterPro"/>
</dbReference>